<organism evidence="1 2">
    <name type="scientific">Bacillus wiedmannii</name>
    <dbReference type="NCBI Taxonomy" id="1890302"/>
    <lineage>
        <taxon>Bacteria</taxon>
        <taxon>Bacillati</taxon>
        <taxon>Bacillota</taxon>
        <taxon>Bacilli</taxon>
        <taxon>Bacillales</taxon>
        <taxon>Bacillaceae</taxon>
        <taxon>Bacillus</taxon>
        <taxon>Bacillus cereus group</taxon>
    </lineage>
</organism>
<dbReference type="Proteomes" id="UP000220435">
    <property type="component" value="Unassembled WGS sequence"/>
</dbReference>
<sequence>MELVYKITYHRMKDHYLHKLVQAIRFVSEDELWKEGASVNSIGGIVLHICEHIQRNTSRYKDPNIVFEKGIEEYFPVKQQSSEVLLQYVEEVFDEWGKAYIQAWEKKYMDLHSLLHLVEHTSYHLGQVVDRTKFIKGQQFNFCQNGINEKNLRIRVETLKFLKESHS</sequence>
<protein>
    <recommendedName>
        <fullName evidence="3">Group-specific protein</fullName>
    </recommendedName>
</protein>
<proteinExistence type="predicted"/>
<dbReference type="Gene3D" id="1.20.120.450">
    <property type="entry name" value="dinb family like domain"/>
    <property type="match status" value="1"/>
</dbReference>
<evidence type="ECO:0008006" key="3">
    <source>
        <dbReference type="Google" id="ProtNLM"/>
    </source>
</evidence>
<evidence type="ECO:0000313" key="2">
    <source>
        <dbReference type="Proteomes" id="UP000220435"/>
    </source>
</evidence>
<dbReference type="RefSeq" id="WP_098058466.1">
    <property type="nucleotide sequence ID" value="NZ_NUFG01000020.1"/>
</dbReference>
<accession>A0AB73SCX6</accession>
<reference evidence="1 2" key="1">
    <citation type="submission" date="2017-09" db="EMBL/GenBank/DDBJ databases">
        <title>Large-scale bioinformatics analysis of Bacillus genomes uncovers conserved roles of natural products in bacterial physiology.</title>
        <authorList>
            <consortium name="Agbiome Team Llc"/>
            <person name="Bleich R.M."/>
            <person name="Kirk G.J."/>
            <person name="Santa Maria K.C."/>
            <person name="Allen S.E."/>
            <person name="Farag S."/>
            <person name="Shank E.A."/>
            <person name="Bowers A."/>
        </authorList>
    </citation>
    <scope>NUCLEOTIDE SEQUENCE [LARGE SCALE GENOMIC DNA]</scope>
    <source>
        <strain evidence="1 2">AFS000414</strain>
    </source>
</reference>
<evidence type="ECO:0000313" key="1">
    <source>
        <dbReference type="EMBL" id="PEK20876.1"/>
    </source>
</evidence>
<gene>
    <name evidence="1" type="ORF">CN694_23130</name>
</gene>
<comment type="caution">
    <text evidence="1">The sequence shown here is derived from an EMBL/GenBank/DDBJ whole genome shotgun (WGS) entry which is preliminary data.</text>
</comment>
<dbReference type="SUPFAM" id="SSF109854">
    <property type="entry name" value="DinB/YfiT-like putative metalloenzymes"/>
    <property type="match status" value="1"/>
</dbReference>
<dbReference type="EMBL" id="NUFG01000020">
    <property type="protein sequence ID" value="PEK20876.1"/>
    <property type="molecule type" value="Genomic_DNA"/>
</dbReference>
<dbReference type="AlphaFoldDB" id="A0AB73SCX6"/>
<name>A0AB73SCX6_9BACI</name>
<dbReference type="InterPro" id="IPR034660">
    <property type="entry name" value="DinB/YfiT-like"/>
</dbReference>